<evidence type="ECO:0000256" key="2">
    <source>
        <dbReference type="ARBA" id="ARBA00009347"/>
    </source>
</evidence>
<comment type="cofactor">
    <cofactor evidence="1 6">
        <name>FAD</name>
        <dbReference type="ChEBI" id="CHEBI:57692"/>
    </cofactor>
</comment>
<dbReference type="InterPro" id="IPR050741">
    <property type="entry name" value="Acyl-CoA_dehydrogenase"/>
</dbReference>
<dbReference type="GO" id="GO:0033539">
    <property type="term" value="P:fatty acid beta-oxidation using acyl-CoA dehydrogenase"/>
    <property type="evidence" value="ECO:0007669"/>
    <property type="project" value="TreeGrafter"/>
</dbReference>
<keyword evidence="11" id="KW-1185">Reference proteome</keyword>
<evidence type="ECO:0000259" key="9">
    <source>
        <dbReference type="Pfam" id="PF02771"/>
    </source>
</evidence>
<dbReference type="FunFam" id="1.20.140.10:FF:000012">
    <property type="entry name" value="Acyl-CoA dehydrogenase fadE12"/>
    <property type="match status" value="1"/>
</dbReference>
<dbReference type="SUPFAM" id="SSF47203">
    <property type="entry name" value="Acyl-CoA dehydrogenase C-terminal domain-like"/>
    <property type="match status" value="1"/>
</dbReference>
<dbReference type="InterPro" id="IPR037069">
    <property type="entry name" value="AcylCoA_DH/ox_N_sf"/>
</dbReference>
<dbReference type="Pfam" id="PF00441">
    <property type="entry name" value="Acyl-CoA_dh_1"/>
    <property type="match status" value="1"/>
</dbReference>
<gene>
    <name evidence="10" type="ORF">BU23DRAFT_237683</name>
</gene>
<dbReference type="Proteomes" id="UP000800036">
    <property type="component" value="Unassembled WGS sequence"/>
</dbReference>
<evidence type="ECO:0000256" key="1">
    <source>
        <dbReference type="ARBA" id="ARBA00001974"/>
    </source>
</evidence>
<reference evidence="10" key="1">
    <citation type="journal article" date="2020" name="Stud. Mycol.">
        <title>101 Dothideomycetes genomes: a test case for predicting lifestyles and emergence of pathogens.</title>
        <authorList>
            <person name="Haridas S."/>
            <person name="Albert R."/>
            <person name="Binder M."/>
            <person name="Bloem J."/>
            <person name="Labutti K."/>
            <person name="Salamov A."/>
            <person name="Andreopoulos B."/>
            <person name="Baker S."/>
            <person name="Barry K."/>
            <person name="Bills G."/>
            <person name="Bluhm B."/>
            <person name="Cannon C."/>
            <person name="Castanera R."/>
            <person name="Culley D."/>
            <person name="Daum C."/>
            <person name="Ezra D."/>
            <person name="Gonzalez J."/>
            <person name="Henrissat B."/>
            <person name="Kuo A."/>
            <person name="Liang C."/>
            <person name="Lipzen A."/>
            <person name="Lutzoni F."/>
            <person name="Magnuson J."/>
            <person name="Mondo S."/>
            <person name="Nolan M."/>
            <person name="Ohm R."/>
            <person name="Pangilinan J."/>
            <person name="Park H.-J."/>
            <person name="Ramirez L."/>
            <person name="Alfaro M."/>
            <person name="Sun H."/>
            <person name="Tritt A."/>
            <person name="Yoshinaga Y."/>
            <person name="Zwiers L.-H."/>
            <person name="Turgeon B."/>
            <person name="Goodwin S."/>
            <person name="Spatafora J."/>
            <person name="Crous P."/>
            <person name="Grigoriev I."/>
        </authorList>
    </citation>
    <scope>NUCLEOTIDE SEQUENCE</scope>
    <source>
        <strain evidence="10">CBS 107.79</strain>
    </source>
</reference>
<evidence type="ECO:0000313" key="11">
    <source>
        <dbReference type="Proteomes" id="UP000800036"/>
    </source>
</evidence>
<evidence type="ECO:0000256" key="3">
    <source>
        <dbReference type="ARBA" id="ARBA00022630"/>
    </source>
</evidence>
<proteinExistence type="inferred from homology"/>
<protein>
    <submittedName>
        <fullName evidence="10">Acyl-CoA dehydrogenase, variant</fullName>
    </submittedName>
</protein>
<sequence length="439" mass="48224">MASRVLFRSCLRSSSAVRPRAQWSPVVQARCFAVTTSHRLMEMTGFTQEQLDVREAVSKICANYPDEYWMERDNSGEYPHELHRDLAKDGWIGIALPGELGGAGLGISEATMMLHTIAESGAGIAGAQSIHANVYATQPVAKFATPEQRQRMLPDLISGKIRTCFGVTEPNTGLETLKLRTFAKKDGDSYLISGQKIWISSAQVATKMVLLARTTPLEEVKKPSEGLSLFFVDLDKAAPGLELKRIKKMGGRAIDANEIFFDNFRVPADTLIGEEGQGFKIVLHGMNAERCLLAGEAIGIGYAALKRATNYAREREVFGRPIGMNQGIQHPLASAYMHLEAAKLATYHAARLYDNSAKDSSITQHSVGVACNSAKYLAAEAAFTTCERAVLAHGGMGYAQEYHVERYLREVFVPRIAPVSREMIMNYIGEKALGLPRSY</sequence>
<evidence type="ECO:0000256" key="6">
    <source>
        <dbReference type="RuleBase" id="RU362125"/>
    </source>
</evidence>
<dbReference type="Pfam" id="PF02770">
    <property type="entry name" value="Acyl-CoA_dh_M"/>
    <property type="match status" value="1"/>
</dbReference>
<evidence type="ECO:0000259" key="8">
    <source>
        <dbReference type="Pfam" id="PF02770"/>
    </source>
</evidence>
<dbReference type="Gene3D" id="1.20.140.10">
    <property type="entry name" value="Butyryl-CoA Dehydrogenase, subunit A, domain 3"/>
    <property type="match status" value="1"/>
</dbReference>
<dbReference type="FunFam" id="2.40.110.10:FF:000014">
    <property type="entry name" value="Probable acyl-CoA dehydrogenase"/>
    <property type="match status" value="1"/>
</dbReference>
<keyword evidence="4 6" id="KW-0274">FAD</keyword>
<keyword evidence="3 6" id="KW-0285">Flavoprotein</keyword>
<dbReference type="GO" id="GO:0005737">
    <property type="term" value="C:cytoplasm"/>
    <property type="evidence" value="ECO:0007669"/>
    <property type="project" value="TreeGrafter"/>
</dbReference>
<dbReference type="InterPro" id="IPR009100">
    <property type="entry name" value="AcylCoA_DH/oxidase_NM_dom_sf"/>
</dbReference>
<evidence type="ECO:0000256" key="5">
    <source>
        <dbReference type="ARBA" id="ARBA00023002"/>
    </source>
</evidence>
<dbReference type="InterPro" id="IPR036250">
    <property type="entry name" value="AcylCo_DH-like_C"/>
</dbReference>
<dbReference type="PANTHER" id="PTHR48083:SF1">
    <property type="entry name" value="DEHYDROGENASE, PUTATIVE (AFU_ORTHOLOGUE AFUA_7G06510)-RELATED"/>
    <property type="match status" value="1"/>
</dbReference>
<dbReference type="InterPro" id="IPR046373">
    <property type="entry name" value="Acyl-CoA_Oxase/DH_mid-dom_sf"/>
</dbReference>
<dbReference type="OrthoDB" id="435240at2759"/>
<dbReference type="AlphaFoldDB" id="A0A6A5UY37"/>
<dbReference type="PIRSF" id="PIRSF016578">
    <property type="entry name" value="HsaA"/>
    <property type="match status" value="1"/>
</dbReference>
<dbReference type="Gene3D" id="2.40.110.10">
    <property type="entry name" value="Butyryl-CoA Dehydrogenase, subunit A, domain 2"/>
    <property type="match status" value="1"/>
</dbReference>
<evidence type="ECO:0000313" key="10">
    <source>
        <dbReference type="EMBL" id="KAF1969568.1"/>
    </source>
</evidence>
<keyword evidence="5 6" id="KW-0560">Oxidoreductase</keyword>
<feature type="domain" description="Acyl-CoA dehydrogenase/oxidase N-terminal" evidence="9">
    <location>
        <begin position="47"/>
        <end position="160"/>
    </location>
</feature>
<dbReference type="PANTHER" id="PTHR48083">
    <property type="entry name" value="MEDIUM-CHAIN SPECIFIC ACYL-COA DEHYDROGENASE, MITOCHONDRIAL-RELATED"/>
    <property type="match status" value="1"/>
</dbReference>
<comment type="similarity">
    <text evidence="2 6">Belongs to the acyl-CoA dehydrogenase family.</text>
</comment>
<dbReference type="CDD" id="cd00567">
    <property type="entry name" value="ACAD"/>
    <property type="match status" value="1"/>
</dbReference>
<evidence type="ECO:0000256" key="4">
    <source>
        <dbReference type="ARBA" id="ARBA00022827"/>
    </source>
</evidence>
<feature type="domain" description="Acyl-CoA oxidase/dehydrogenase middle" evidence="8">
    <location>
        <begin position="164"/>
        <end position="263"/>
    </location>
</feature>
<dbReference type="GO" id="GO:0050660">
    <property type="term" value="F:flavin adenine dinucleotide binding"/>
    <property type="evidence" value="ECO:0007669"/>
    <property type="project" value="InterPro"/>
</dbReference>
<dbReference type="SUPFAM" id="SSF56645">
    <property type="entry name" value="Acyl-CoA dehydrogenase NM domain-like"/>
    <property type="match status" value="1"/>
</dbReference>
<dbReference type="FunFam" id="1.10.540.10:FF:000027">
    <property type="entry name" value="Putative acyl-CoA dehydrogenase"/>
    <property type="match status" value="1"/>
</dbReference>
<dbReference type="GO" id="GO:0003995">
    <property type="term" value="F:acyl-CoA dehydrogenase activity"/>
    <property type="evidence" value="ECO:0007669"/>
    <property type="project" value="TreeGrafter"/>
</dbReference>
<feature type="domain" description="Acyl-CoA dehydrogenase/oxidase C-terminal" evidence="7">
    <location>
        <begin position="276"/>
        <end position="431"/>
    </location>
</feature>
<dbReference type="InterPro" id="IPR009075">
    <property type="entry name" value="AcylCo_DH/oxidase_C"/>
</dbReference>
<dbReference type="InterPro" id="IPR006091">
    <property type="entry name" value="Acyl-CoA_Oxase/DH_mid-dom"/>
</dbReference>
<dbReference type="EMBL" id="ML976708">
    <property type="protein sequence ID" value="KAF1969568.1"/>
    <property type="molecule type" value="Genomic_DNA"/>
</dbReference>
<dbReference type="Gene3D" id="1.10.540.10">
    <property type="entry name" value="Acyl-CoA dehydrogenase/oxidase, N-terminal domain"/>
    <property type="match status" value="1"/>
</dbReference>
<organism evidence="10 11">
    <name type="scientific">Bimuria novae-zelandiae CBS 107.79</name>
    <dbReference type="NCBI Taxonomy" id="1447943"/>
    <lineage>
        <taxon>Eukaryota</taxon>
        <taxon>Fungi</taxon>
        <taxon>Dikarya</taxon>
        <taxon>Ascomycota</taxon>
        <taxon>Pezizomycotina</taxon>
        <taxon>Dothideomycetes</taxon>
        <taxon>Pleosporomycetidae</taxon>
        <taxon>Pleosporales</taxon>
        <taxon>Massarineae</taxon>
        <taxon>Didymosphaeriaceae</taxon>
        <taxon>Bimuria</taxon>
    </lineage>
</organism>
<dbReference type="InterPro" id="IPR013786">
    <property type="entry name" value="AcylCoA_DH/ox_N"/>
</dbReference>
<evidence type="ECO:0000259" key="7">
    <source>
        <dbReference type="Pfam" id="PF00441"/>
    </source>
</evidence>
<accession>A0A6A5UY37</accession>
<name>A0A6A5UY37_9PLEO</name>
<dbReference type="Pfam" id="PF02771">
    <property type="entry name" value="Acyl-CoA_dh_N"/>
    <property type="match status" value="1"/>
</dbReference>